<keyword evidence="7 9" id="KW-0173">Coenzyme A biosynthesis</keyword>
<dbReference type="Gene3D" id="3.40.50.620">
    <property type="entry name" value="HUPs"/>
    <property type="match status" value="1"/>
</dbReference>
<dbReference type="NCBIfam" id="TIGR01510">
    <property type="entry name" value="coaD_prev_kdtB"/>
    <property type="match status" value="1"/>
</dbReference>
<feature type="binding site" evidence="9">
    <location>
        <position position="17"/>
    </location>
    <ligand>
        <name>ATP</name>
        <dbReference type="ChEBI" id="CHEBI:30616"/>
    </ligand>
</feature>
<dbReference type="GO" id="GO:0015937">
    <property type="term" value="P:coenzyme A biosynthetic process"/>
    <property type="evidence" value="ECO:0007669"/>
    <property type="project" value="UniProtKB-UniRule"/>
</dbReference>
<comment type="subcellular location">
    <subcellularLocation>
        <location evidence="9">Cytoplasm</location>
    </subcellularLocation>
</comment>
<evidence type="ECO:0000256" key="5">
    <source>
        <dbReference type="ARBA" id="ARBA00022840"/>
    </source>
</evidence>
<dbReference type="UniPathway" id="UPA00241">
    <property type="reaction ID" value="UER00355"/>
</dbReference>
<evidence type="ECO:0000256" key="7">
    <source>
        <dbReference type="ARBA" id="ARBA00022993"/>
    </source>
</evidence>
<dbReference type="GO" id="GO:0005524">
    <property type="term" value="F:ATP binding"/>
    <property type="evidence" value="ECO:0007669"/>
    <property type="project" value="UniProtKB-KW"/>
</dbReference>
<dbReference type="EMBL" id="JACIEE010000015">
    <property type="protein sequence ID" value="MBB3980024.1"/>
    <property type="molecule type" value="Genomic_DNA"/>
</dbReference>
<keyword evidence="1 9" id="KW-0963">Cytoplasm</keyword>
<proteinExistence type="inferred from homology"/>
<dbReference type="InterPro" id="IPR001980">
    <property type="entry name" value="PPAT"/>
</dbReference>
<keyword evidence="12" id="KW-1185">Reference proteome</keyword>
<comment type="subunit">
    <text evidence="9">Homohexamer.</text>
</comment>
<keyword evidence="2 9" id="KW-0808">Transferase</keyword>
<dbReference type="AlphaFoldDB" id="A0A7W6DJ55"/>
<dbReference type="Proteomes" id="UP000574761">
    <property type="component" value="Unassembled WGS sequence"/>
</dbReference>
<comment type="caution">
    <text evidence="11">The sequence shown here is derived from an EMBL/GenBank/DDBJ whole genome shotgun (WGS) entry which is preliminary data.</text>
</comment>
<dbReference type="EC" id="2.7.7.3" evidence="9"/>
<dbReference type="SUPFAM" id="SSF52374">
    <property type="entry name" value="Nucleotidylyl transferase"/>
    <property type="match status" value="1"/>
</dbReference>
<dbReference type="PRINTS" id="PR01020">
    <property type="entry name" value="LPSBIOSNTHSS"/>
</dbReference>
<feature type="binding site" evidence="9">
    <location>
        <begin position="93"/>
        <end position="95"/>
    </location>
    <ligand>
        <name>ATP</name>
        <dbReference type="ChEBI" id="CHEBI:30616"/>
    </ligand>
</feature>
<comment type="pathway">
    <text evidence="9">Cofactor biosynthesis; coenzyme A biosynthesis; CoA from (R)-pantothenate: step 4/5.</text>
</comment>
<keyword evidence="4 9" id="KW-0547">Nucleotide-binding</keyword>
<evidence type="ECO:0000313" key="12">
    <source>
        <dbReference type="Proteomes" id="UP000574761"/>
    </source>
</evidence>
<gene>
    <name evidence="9" type="primary">coaD</name>
    <name evidence="11" type="ORF">GGQ64_005271</name>
</gene>
<dbReference type="InterPro" id="IPR014729">
    <property type="entry name" value="Rossmann-like_a/b/a_fold"/>
</dbReference>
<dbReference type="Pfam" id="PF01467">
    <property type="entry name" value="CTP_transf_like"/>
    <property type="match status" value="1"/>
</dbReference>
<sequence>MAVAFYPGSFDPITNGHLDVLVQALNIAPKVVVAIGIHPGKTPLFSFDERAELIRQAIAEALPARAADVSVVSFDRLVVDAARSHAAHLLIRGLRDGTDLDYEMQMAGMNQQMAPDVQTVFLPAGVASRPITATLVRQIAGMGGDVSAFVPRVVDAALKARRRT</sequence>
<evidence type="ECO:0000256" key="9">
    <source>
        <dbReference type="HAMAP-Rule" id="MF_00151"/>
    </source>
</evidence>
<dbReference type="GO" id="GO:0004595">
    <property type="term" value="F:pantetheine-phosphate adenylyltransferase activity"/>
    <property type="evidence" value="ECO:0007669"/>
    <property type="project" value="UniProtKB-UniRule"/>
</dbReference>
<comment type="cofactor">
    <cofactor evidence="9">
        <name>Mg(2+)</name>
        <dbReference type="ChEBI" id="CHEBI:18420"/>
    </cofactor>
</comment>
<comment type="similarity">
    <text evidence="9">Belongs to the bacterial CoaD family.</text>
</comment>
<reference evidence="11 12" key="1">
    <citation type="submission" date="2020-08" db="EMBL/GenBank/DDBJ databases">
        <title>Genomic Encyclopedia of Type Strains, Phase IV (KMG-IV): sequencing the most valuable type-strain genomes for metagenomic binning, comparative biology and taxonomic classification.</title>
        <authorList>
            <person name="Goeker M."/>
        </authorList>
    </citation>
    <scope>NUCLEOTIDE SEQUENCE [LARGE SCALE GENOMIC DNA]</scope>
    <source>
        <strain evidence="11 12">DSM 100211</strain>
    </source>
</reference>
<feature type="binding site" evidence="9">
    <location>
        <position position="9"/>
    </location>
    <ligand>
        <name>substrate</name>
    </ligand>
</feature>
<evidence type="ECO:0000256" key="8">
    <source>
        <dbReference type="ARBA" id="ARBA00029346"/>
    </source>
</evidence>
<dbReference type="CDD" id="cd02163">
    <property type="entry name" value="PPAT"/>
    <property type="match status" value="1"/>
</dbReference>
<name>A0A7W6DJ55_9HYPH</name>
<evidence type="ECO:0000256" key="6">
    <source>
        <dbReference type="ARBA" id="ARBA00022842"/>
    </source>
</evidence>
<keyword evidence="6 9" id="KW-0460">Magnesium</keyword>
<evidence type="ECO:0000259" key="10">
    <source>
        <dbReference type="Pfam" id="PF01467"/>
    </source>
</evidence>
<feature type="binding site" evidence="9">
    <location>
        <begin position="128"/>
        <end position="134"/>
    </location>
    <ligand>
        <name>ATP</name>
        <dbReference type="ChEBI" id="CHEBI:30616"/>
    </ligand>
</feature>
<evidence type="ECO:0000256" key="1">
    <source>
        <dbReference type="ARBA" id="ARBA00022490"/>
    </source>
</evidence>
<organism evidence="11 12">
    <name type="scientific">Mycoplana azooxidifex</name>
    <dbReference type="NCBI Taxonomy" id="1636188"/>
    <lineage>
        <taxon>Bacteria</taxon>
        <taxon>Pseudomonadati</taxon>
        <taxon>Pseudomonadota</taxon>
        <taxon>Alphaproteobacteria</taxon>
        <taxon>Hyphomicrobiales</taxon>
        <taxon>Rhizobiaceae</taxon>
        <taxon>Mycoplana</taxon>
    </lineage>
</organism>
<evidence type="ECO:0000256" key="4">
    <source>
        <dbReference type="ARBA" id="ARBA00022741"/>
    </source>
</evidence>
<feature type="binding site" evidence="9">
    <location>
        <begin position="9"/>
        <end position="10"/>
    </location>
    <ligand>
        <name>ATP</name>
        <dbReference type="ChEBI" id="CHEBI:30616"/>
    </ligand>
</feature>
<evidence type="ECO:0000256" key="3">
    <source>
        <dbReference type="ARBA" id="ARBA00022695"/>
    </source>
</evidence>
<dbReference type="PANTHER" id="PTHR21342">
    <property type="entry name" value="PHOSPHOPANTETHEINE ADENYLYLTRANSFERASE"/>
    <property type="match status" value="1"/>
</dbReference>
<dbReference type="GO" id="GO:0005737">
    <property type="term" value="C:cytoplasm"/>
    <property type="evidence" value="ECO:0007669"/>
    <property type="project" value="UniProtKB-SubCell"/>
</dbReference>
<feature type="binding site" evidence="9">
    <location>
        <position position="41"/>
    </location>
    <ligand>
        <name>substrate</name>
    </ligand>
</feature>
<evidence type="ECO:0000256" key="2">
    <source>
        <dbReference type="ARBA" id="ARBA00022679"/>
    </source>
</evidence>
<feature type="binding site" evidence="9">
    <location>
        <position position="92"/>
    </location>
    <ligand>
        <name>substrate</name>
    </ligand>
</feature>
<dbReference type="PANTHER" id="PTHR21342:SF1">
    <property type="entry name" value="PHOSPHOPANTETHEINE ADENYLYLTRANSFERASE"/>
    <property type="match status" value="1"/>
</dbReference>
<keyword evidence="3 9" id="KW-0548">Nucleotidyltransferase</keyword>
<feature type="binding site" evidence="9">
    <location>
        <position position="103"/>
    </location>
    <ligand>
        <name>ATP</name>
        <dbReference type="ChEBI" id="CHEBI:30616"/>
    </ligand>
</feature>
<feature type="binding site" evidence="9">
    <location>
        <position position="78"/>
    </location>
    <ligand>
        <name>substrate</name>
    </ligand>
</feature>
<protein>
    <recommendedName>
        <fullName evidence="9">Phosphopantetheine adenylyltransferase</fullName>
        <ecNumber evidence="9">2.7.7.3</ecNumber>
    </recommendedName>
    <alternativeName>
        <fullName evidence="9">Dephospho-CoA pyrophosphorylase</fullName>
    </alternativeName>
    <alternativeName>
        <fullName evidence="9">Pantetheine-phosphate adenylyltransferase</fullName>
        <shortName evidence="9">PPAT</shortName>
    </alternativeName>
</protein>
<evidence type="ECO:0000313" key="11">
    <source>
        <dbReference type="EMBL" id="MBB3980024.1"/>
    </source>
</evidence>
<feature type="site" description="Transition state stabilizer" evidence="9">
    <location>
        <position position="17"/>
    </location>
</feature>
<comment type="function">
    <text evidence="9">Reversibly transfers an adenylyl group from ATP to 4'-phosphopantetheine, yielding dephospho-CoA (dPCoA) and pyrophosphate.</text>
</comment>
<accession>A0A7W6DJ55</accession>
<dbReference type="InterPro" id="IPR004821">
    <property type="entry name" value="Cyt_trans-like"/>
</dbReference>
<keyword evidence="5 9" id="KW-0067">ATP-binding</keyword>
<dbReference type="HAMAP" id="MF_00151">
    <property type="entry name" value="PPAT_bact"/>
    <property type="match status" value="1"/>
</dbReference>
<dbReference type="RefSeq" id="WP_183808185.1">
    <property type="nucleotide sequence ID" value="NZ_JACIEE010000015.1"/>
</dbReference>
<comment type="catalytic activity">
    <reaction evidence="8 9">
        <text>(R)-4'-phosphopantetheine + ATP + H(+) = 3'-dephospho-CoA + diphosphate</text>
        <dbReference type="Rhea" id="RHEA:19801"/>
        <dbReference type="ChEBI" id="CHEBI:15378"/>
        <dbReference type="ChEBI" id="CHEBI:30616"/>
        <dbReference type="ChEBI" id="CHEBI:33019"/>
        <dbReference type="ChEBI" id="CHEBI:57328"/>
        <dbReference type="ChEBI" id="CHEBI:61723"/>
        <dbReference type="EC" id="2.7.7.3"/>
    </reaction>
</comment>
<feature type="domain" description="Cytidyltransferase-like" evidence="10">
    <location>
        <begin position="5"/>
        <end position="138"/>
    </location>
</feature>
<dbReference type="NCBIfam" id="TIGR00125">
    <property type="entry name" value="cyt_tran_rel"/>
    <property type="match status" value="1"/>
</dbReference>